<evidence type="ECO:0008006" key="3">
    <source>
        <dbReference type="Google" id="ProtNLM"/>
    </source>
</evidence>
<keyword evidence="2" id="KW-1185">Reference proteome</keyword>
<organism evidence="1 2">
    <name type="scientific">Rhodococcoides kyotonense</name>
    <dbReference type="NCBI Taxonomy" id="398843"/>
    <lineage>
        <taxon>Bacteria</taxon>
        <taxon>Bacillati</taxon>
        <taxon>Actinomycetota</taxon>
        <taxon>Actinomycetes</taxon>
        <taxon>Mycobacteriales</taxon>
        <taxon>Nocardiaceae</taxon>
        <taxon>Rhodococcoides</taxon>
    </lineage>
</organism>
<reference evidence="1 2" key="1">
    <citation type="submission" date="2016-03" db="EMBL/GenBank/DDBJ databases">
        <title>Genome sequence of Rhodococcus kyotonensis KB10.</title>
        <authorList>
            <person name="Jeong H."/>
            <person name="Hong C.E."/>
            <person name="Jo S.H."/>
            <person name="Park J.M."/>
        </authorList>
    </citation>
    <scope>NUCLEOTIDE SEQUENCE [LARGE SCALE GENOMIC DNA]</scope>
    <source>
        <strain evidence="1 2">KB10</strain>
    </source>
</reference>
<proteinExistence type="predicted"/>
<accession>A0A177YAQ6</accession>
<comment type="caution">
    <text evidence="1">The sequence shown here is derived from an EMBL/GenBank/DDBJ whole genome shotgun (WGS) entry which is preliminary data.</text>
</comment>
<protein>
    <recommendedName>
        <fullName evidence="3">Asp23/Gls24 family envelope stress response protein</fullName>
    </recommendedName>
</protein>
<sequence length="98" mass="10016">MSVLQEHELADAVAAAALSAAGVVALNGGEFGEIATYLPGRKVVGVRIHADGCDVHITAEYPSDVHAVARGVVGAVQPLITVPVSVTVEDVRFPGDKS</sequence>
<evidence type="ECO:0000313" key="2">
    <source>
        <dbReference type="Proteomes" id="UP000077519"/>
    </source>
</evidence>
<gene>
    <name evidence="1" type="ORF">A3K89_06360</name>
</gene>
<dbReference type="AlphaFoldDB" id="A0A177YAQ6"/>
<dbReference type="EMBL" id="LVHI01000023">
    <property type="protein sequence ID" value="OAK52450.1"/>
    <property type="molecule type" value="Genomic_DNA"/>
</dbReference>
<dbReference type="RefSeq" id="WP_068427810.1">
    <property type="nucleotide sequence ID" value="NZ_LVHI01000023.1"/>
</dbReference>
<name>A0A177YAQ6_9NOCA</name>
<dbReference type="Proteomes" id="UP000077519">
    <property type="component" value="Unassembled WGS sequence"/>
</dbReference>
<evidence type="ECO:0000313" key="1">
    <source>
        <dbReference type="EMBL" id="OAK52450.1"/>
    </source>
</evidence>